<dbReference type="RefSeq" id="XP_022305766.1">
    <property type="nucleotide sequence ID" value="XM_022450058.1"/>
</dbReference>
<dbReference type="Proteomes" id="UP000694844">
    <property type="component" value="Chromosome 9"/>
</dbReference>
<evidence type="ECO:0000256" key="2">
    <source>
        <dbReference type="SAM" id="MobiDB-lite"/>
    </source>
</evidence>
<sequence length="408" mass="46117">METRGRGANKHGSEKCSPNQPGKNTGKQSTVTSTPKQARPDSQMSTIDDLKGKMDLIQSDLWDDRSGVHTKIKSVSDQTQCNYEEISSLRAENAQLRRELDVLRSVVIRMDRRMSVLDDDITDLRNRSMRENILIHNFPFTQNEDLATAIPMTIKQTLGVDVKFSIIHRNGIRAMNNGKPVSITARLTDRTKKDEILNAQRAKKIAKQRLPFFITPQQPPVIHANKNKIYDKANSLKKQNISAKVKRDQIILGDGSVYQEEVPLIQNSDALQITLDEIQRLDEIPIKSTEPVVQDGSEFSAVGAKVQSIEDVRNVYRKVCVDPYAASANSRILVYRIQRADNGQTVENYHDDDEHGAGRRLLRYMQENSIINTVVVVTRWMGNGHIGPKRFTIMESLVNQTANDLDSE</sequence>
<dbReference type="AlphaFoldDB" id="A0A8B8BS31"/>
<protein>
    <submittedName>
        <fullName evidence="5">Uncharacterized protein LOC111112529</fullName>
    </submittedName>
</protein>
<name>A0A8B8BS31_CRAVI</name>
<evidence type="ECO:0000256" key="1">
    <source>
        <dbReference type="ARBA" id="ARBA00007665"/>
    </source>
</evidence>
<dbReference type="PANTHER" id="PTHR16301">
    <property type="entry name" value="IMPACT-RELATED"/>
    <property type="match status" value="1"/>
</dbReference>
<feature type="compositionally biased region" description="Polar residues" evidence="2">
    <location>
        <begin position="16"/>
        <end position="44"/>
    </location>
</feature>
<dbReference type="InterPro" id="IPR001498">
    <property type="entry name" value="Impact_N"/>
</dbReference>
<keyword evidence="4" id="KW-1185">Reference proteome</keyword>
<feature type="region of interest" description="Disordered" evidence="2">
    <location>
        <begin position="1"/>
        <end position="44"/>
    </location>
</feature>
<dbReference type="OrthoDB" id="69641at2759"/>
<organism evidence="4 5">
    <name type="scientific">Crassostrea virginica</name>
    <name type="common">Eastern oyster</name>
    <dbReference type="NCBI Taxonomy" id="6565"/>
    <lineage>
        <taxon>Eukaryota</taxon>
        <taxon>Metazoa</taxon>
        <taxon>Spiralia</taxon>
        <taxon>Lophotrochozoa</taxon>
        <taxon>Mollusca</taxon>
        <taxon>Bivalvia</taxon>
        <taxon>Autobranchia</taxon>
        <taxon>Pteriomorphia</taxon>
        <taxon>Ostreida</taxon>
        <taxon>Ostreoidea</taxon>
        <taxon>Ostreidae</taxon>
        <taxon>Crassostrea</taxon>
    </lineage>
</organism>
<dbReference type="GO" id="GO:0005737">
    <property type="term" value="C:cytoplasm"/>
    <property type="evidence" value="ECO:0007669"/>
    <property type="project" value="TreeGrafter"/>
</dbReference>
<dbReference type="KEGG" id="cvn:111112529"/>
<reference evidence="5" key="1">
    <citation type="submission" date="2025-08" db="UniProtKB">
        <authorList>
            <consortium name="RefSeq"/>
        </authorList>
    </citation>
    <scope>IDENTIFICATION</scope>
    <source>
        <tissue evidence="5">Whole sample</tissue>
    </source>
</reference>
<evidence type="ECO:0000313" key="4">
    <source>
        <dbReference type="Proteomes" id="UP000694844"/>
    </source>
</evidence>
<dbReference type="GO" id="GO:0006446">
    <property type="term" value="P:regulation of translational initiation"/>
    <property type="evidence" value="ECO:0007669"/>
    <property type="project" value="TreeGrafter"/>
</dbReference>
<gene>
    <name evidence="5" type="primary">LOC111112529</name>
</gene>
<dbReference type="GO" id="GO:0140469">
    <property type="term" value="P:GCN2-mediated signaling"/>
    <property type="evidence" value="ECO:0007669"/>
    <property type="project" value="TreeGrafter"/>
</dbReference>
<dbReference type="InterPro" id="IPR023582">
    <property type="entry name" value="Impact"/>
</dbReference>
<evidence type="ECO:0000313" key="5">
    <source>
        <dbReference type="RefSeq" id="XP_022305766.1"/>
    </source>
</evidence>
<evidence type="ECO:0000259" key="3">
    <source>
        <dbReference type="Pfam" id="PF01205"/>
    </source>
</evidence>
<dbReference type="SUPFAM" id="SSF54211">
    <property type="entry name" value="Ribosomal protein S5 domain 2-like"/>
    <property type="match status" value="1"/>
</dbReference>
<dbReference type="GeneID" id="111112529"/>
<proteinExistence type="inferred from homology"/>
<dbReference type="InterPro" id="IPR020568">
    <property type="entry name" value="Ribosomal_Su5_D2-typ_SF"/>
</dbReference>
<comment type="similarity">
    <text evidence="1">Belongs to the IMPACT family.</text>
</comment>
<feature type="domain" description="Impact N-terminal" evidence="3">
    <location>
        <begin position="296"/>
        <end position="400"/>
    </location>
</feature>
<accession>A0A8B8BS31</accession>
<dbReference type="Gene3D" id="3.30.230.30">
    <property type="entry name" value="Impact, N-terminal domain"/>
    <property type="match status" value="1"/>
</dbReference>
<dbReference type="InterPro" id="IPR036956">
    <property type="entry name" value="Impact_N_sf"/>
</dbReference>
<dbReference type="PANTHER" id="PTHR16301:SF25">
    <property type="entry name" value="PROTEIN IMPACT"/>
    <property type="match status" value="1"/>
</dbReference>
<dbReference type="Pfam" id="PF01205">
    <property type="entry name" value="Impact_N"/>
    <property type="match status" value="1"/>
</dbReference>